<feature type="non-terminal residue" evidence="15">
    <location>
        <position position="725"/>
    </location>
</feature>
<dbReference type="CDD" id="cd17941">
    <property type="entry name" value="DEADc_DDX10"/>
    <property type="match status" value="1"/>
</dbReference>
<dbReference type="SMART" id="SM00487">
    <property type="entry name" value="DEXDc"/>
    <property type="match status" value="1"/>
</dbReference>
<dbReference type="InterPro" id="IPR014001">
    <property type="entry name" value="Helicase_ATP-bd"/>
</dbReference>
<dbReference type="Proteomes" id="UP000326458">
    <property type="component" value="Unassembled WGS sequence"/>
</dbReference>
<comment type="caution">
    <text evidence="15">The sequence shown here is derived from an EMBL/GenBank/DDBJ whole genome shotgun (WGS) entry which is preliminary data.</text>
</comment>
<feature type="region of interest" description="Disordered" evidence="11">
    <location>
        <begin position="529"/>
        <end position="598"/>
    </location>
</feature>
<dbReference type="PROSITE" id="PS51192">
    <property type="entry name" value="HELICASE_ATP_BIND_1"/>
    <property type="match status" value="1"/>
</dbReference>
<keyword evidence="3 9" id="KW-0347">Helicase</keyword>
<dbReference type="InterPro" id="IPR027417">
    <property type="entry name" value="P-loop_NTPase"/>
</dbReference>
<evidence type="ECO:0000256" key="9">
    <source>
        <dbReference type="RuleBase" id="RU000492"/>
    </source>
</evidence>
<feature type="compositionally biased region" description="Basic residues" evidence="11">
    <location>
        <begin position="21"/>
        <end position="41"/>
    </location>
</feature>
<comment type="catalytic activity">
    <reaction evidence="7 10">
        <text>ATP + H2O = ADP + phosphate + H(+)</text>
        <dbReference type="Rhea" id="RHEA:13065"/>
        <dbReference type="ChEBI" id="CHEBI:15377"/>
        <dbReference type="ChEBI" id="CHEBI:15378"/>
        <dbReference type="ChEBI" id="CHEBI:30616"/>
        <dbReference type="ChEBI" id="CHEBI:43474"/>
        <dbReference type="ChEBI" id="CHEBI:456216"/>
        <dbReference type="EC" id="3.6.4.13"/>
    </reaction>
</comment>
<sequence length="725" mass="83371">MGKTADSRATGARPDPVRSFNRWKKKHSHKQSQKKQMRKQQKKPEWQVEREVISRLMENYEKINVNEITRFSDFPLSKKTLKGLQEAQYRLVTEIQKQTIGLALQGKDVLGAAKTGSGKTLAFLVPVLEALYRLQWTSTDGLGVLIISPTRELAYQTFEVLRKVGKNHDFSAGLIIGGKDLKHEAERINNINILVCTPGRLLQHMDETICFHATNLQILVLDEADRILDMGFADTMNAIIENLPKKRQTLLFSATQTKSVKDLARLSLKNPEYVWVHEKAKYSTPATLEQNYIVCELQQKISVLYSFLRSHLKKKSIVFFSSCKEVQYLYRVFCRLRPGVSILALHGRQQQMRRMEVYNEFVRKRAAVLFATDIAARGLDFPAVNWVLQFDCPEDANTYIHRAGRTARINPEKLIDVQKKLESFLAQDQDLKERAQRCFVSYIRSVYLMKDKEIFDVSKLPIPDYALSLGLAVAPRIRFLQRMQKQPSKELVVSEDNKVIEPRAPSLTNDEVEEFRAYFYEKMSILQKGGKRPEGTGYRPASGISGKEEDEKEDEEEMDEKLRRAQGSPLESAPGSEESQKNREASVPFLGRDEEEEDDGLETDFFKVKRHNVFGLDLKESKTPQVIRGKKLRYRDSKIVRCIISYWQSWSLNPGILTLVFIHCTFSILLTLTLLKIGWPCLCRSPEEALQIAEKRREVKGKGEKETIKNRNSMNPSEAEDIKNR</sequence>
<dbReference type="GO" id="GO:0003723">
    <property type="term" value="F:RNA binding"/>
    <property type="evidence" value="ECO:0007669"/>
    <property type="project" value="UniProtKB-UniRule"/>
</dbReference>
<feature type="domain" description="Helicase C-terminal" evidence="13">
    <location>
        <begin position="287"/>
        <end position="447"/>
    </location>
</feature>
<feature type="compositionally biased region" description="Acidic residues" evidence="11">
    <location>
        <begin position="548"/>
        <end position="559"/>
    </location>
</feature>
<dbReference type="CDD" id="cd18787">
    <property type="entry name" value="SF2_C_DEAD"/>
    <property type="match status" value="1"/>
</dbReference>
<comment type="function">
    <text evidence="10">RNA helicase.</text>
</comment>
<dbReference type="AlphaFoldDB" id="A0A5N3VKU1"/>
<organism evidence="15 16">
    <name type="scientific">Muntiacus muntjak</name>
    <name type="common">Barking deer</name>
    <name type="synonym">Indian muntjac</name>
    <dbReference type="NCBI Taxonomy" id="9888"/>
    <lineage>
        <taxon>Eukaryota</taxon>
        <taxon>Metazoa</taxon>
        <taxon>Chordata</taxon>
        <taxon>Craniata</taxon>
        <taxon>Vertebrata</taxon>
        <taxon>Euteleostomi</taxon>
        <taxon>Mammalia</taxon>
        <taxon>Eutheria</taxon>
        <taxon>Laurasiatheria</taxon>
        <taxon>Artiodactyla</taxon>
        <taxon>Ruminantia</taxon>
        <taxon>Pecora</taxon>
        <taxon>Cervidae</taxon>
        <taxon>Muntiacinae</taxon>
        <taxon>Muntiacus</taxon>
    </lineage>
</organism>
<dbReference type="PROSITE" id="PS51195">
    <property type="entry name" value="Q_MOTIF"/>
    <property type="match status" value="1"/>
</dbReference>
<feature type="region of interest" description="Disordered" evidence="11">
    <location>
        <begin position="1"/>
        <end position="46"/>
    </location>
</feature>
<name>A0A5N3VKU1_MUNMU</name>
<evidence type="ECO:0000259" key="14">
    <source>
        <dbReference type="PROSITE" id="PS51195"/>
    </source>
</evidence>
<evidence type="ECO:0000256" key="10">
    <source>
        <dbReference type="RuleBase" id="RU365068"/>
    </source>
</evidence>
<feature type="domain" description="DEAD-box RNA helicase Q" evidence="14">
    <location>
        <begin position="69"/>
        <end position="97"/>
    </location>
</feature>
<evidence type="ECO:0000256" key="2">
    <source>
        <dbReference type="ARBA" id="ARBA00022801"/>
    </source>
</evidence>
<dbReference type="FunFam" id="3.40.50.300:FF:000874">
    <property type="entry name" value="RNA helicase"/>
    <property type="match status" value="1"/>
</dbReference>
<evidence type="ECO:0000256" key="6">
    <source>
        <dbReference type="ARBA" id="ARBA00038084"/>
    </source>
</evidence>
<evidence type="ECO:0000313" key="16">
    <source>
        <dbReference type="Proteomes" id="UP000326458"/>
    </source>
</evidence>
<dbReference type="Pfam" id="PF00270">
    <property type="entry name" value="DEAD"/>
    <property type="match status" value="1"/>
</dbReference>
<evidence type="ECO:0000256" key="8">
    <source>
        <dbReference type="PROSITE-ProRule" id="PRU00552"/>
    </source>
</evidence>
<keyword evidence="5 10" id="KW-0694">RNA-binding</keyword>
<dbReference type="InterPro" id="IPR011545">
    <property type="entry name" value="DEAD/DEAH_box_helicase_dom"/>
</dbReference>
<dbReference type="EC" id="3.6.4.13" evidence="10"/>
<dbReference type="PANTHER" id="PTHR24031">
    <property type="entry name" value="RNA HELICASE"/>
    <property type="match status" value="1"/>
</dbReference>
<dbReference type="SUPFAM" id="SSF52540">
    <property type="entry name" value="P-loop containing nucleoside triphosphate hydrolases"/>
    <property type="match status" value="1"/>
</dbReference>
<dbReference type="GO" id="GO:0016887">
    <property type="term" value="F:ATP hydrolysis activity"/>
    <property type="evidence" value="ECO:0007669"/>
    <property type="project" value="RHEA"/>
</dbReference>
<comment type="domain">
    <text evidence="10">The Q motif is unique to and characteristic of the DEAD box family of RNA helicases and controls ATP binding and hydrolysis.</text>
</comment>
<feature type="region of interest" description="Disordered" evidence="11">
    <location>
        <begin position="696"/>
        <end position="725"/>
    </location>
</feature>
<evidence type="ECO:0000259" key="13">
    <source>
        <dbReference type="PROSITE" id="PS51194"/>
    </source>
</evidence>
<dbReference type="SMART" id="SM00490">
    <property type="entry name" value="HELICc"/>
    <property type="match status" value="1"/>
</dbReference>
<keyword evidence="16" id="KW-1185">Reference proteome</keyword>
<evidence type="ECO:0000256" key="7">
    <source>
        <dbReference type="ARBA" id="ARBA00047984"/>
    </source>
</evidence>
<evidence type="ECO:0000256" key="3">
    <source>
        <dbReference type="ARBA" id="ARBA00022806"/>
    </source>
</evidence>
<evidence type="ECO:0000259" key="12">
    <source>
        <dbReference type="PROSITE" id="PS51192"/>
    </source>
</evidence>
<feature type="short sequence motif" description="Q motif" evidence="8">
    <location>
        <begin position="69"/>
        <end position="97"/>
    </location>
</feature>
<evidence type="ECO:0000256" key="1">
    <source>
        <dbReference type="ARBA" id="ARBA00022741"/>
    </source>
</evidence>
<protein>
    <recommendedName>
        <fullName evidence="10">ATP-dependent RNA helicase</fullName>
        <ecNumber evidence="10">3.6.4.13</ecNumber>
    </recommendedName>
</protein>
<evidence type="ECO:0000256" key="11">
    <source>
        <dbReference type="SAM" id="MobiDB-lite"/>
    </source>
</evidence>
<dbReference type="Pfam" id="PF00271">
    <property type="entry name" value="Helicase_C"/>
    <property type="match status" value="1"/>
</dbReference>
<dbReference type="InterPro" id="IPR001650">
    <property type="entry name" value="Helicase_C-like"/>
</dbReference>
<keyword evidence="2 9" id="KW-0378">Hydrolase</keyword>
<dbReference type="GO" id="GO:0003724">
    <property type="term" value="F:RNA helicase activity"/>
    <property type="evidence" value="ECO:0007669"/>
    <property type="project" value="UniProtKB-EC"/>
</dbReference>
<dbReference type="PROSITE" id="PS51194">
    <property type="entry name" value="HELICASE_CTER"/>
    <property type="match status" value="1"/>
</dbReference>
<comment type="similarity">
    <text evidence="6">Belongs to the DEAD box helicase family. DDX10/DBP4 subfamily.</text>
</comment>
<accession>A0A5N3VKU1</accession>
<dbReference type="InterPro" id="IPR014014">
    <property type="entry name" value="RNA_helicase_DEAD_Q_motif"/>
</dbReference>
<dbReference type="Gene3D" id="3.40.50.300">
    <property type="entry name" value="P-loop containing nucleotide triphosphate hydrolases"/>
    <property type="match status" value="2"/>
</dbReference>
<feature type="domain" description="Helicase ATP-binding" evidence="12">
    <location>
        <begin position="100"/>
        <end position="274"/>
    </location>
</feature>
<keyword evidence="1 9" id="KW-0547">Nucleotide-binding</keyword>
<dbReference type="EMBL" id="VCEA01000002">
    <property type="protein sequence ID" value="KAB0349940.1"/>
    <property type="molecule type" value="Genomic_DNA"/>
</dbReference>
<gene>
    <name evidence="15" type="ORF">FD754_014797</name>
</gene>
<reference evidence="15 16" key="1">
    <citation type="submission" date="2019-06" db="EMBL/GenBank/DDBJ databases">
        <title>Discovery of a novel chromosome fission-fusion reversal in muntjac.</title>
        <authorList>
            <person name="Mudd A.B."/>
            <person name="Bredeson J.V."/>
            <person name="Baum R."/>
            <person name="Hockemeyer D."/>
            <person name="Rokhsar D.S."/>
        </authorList>
    </citation>
    <scope>NUCLEOTIDE SEQUENCE [LARGE SCALE GENOMIC DNA]</scope>
    <source>
        <strain evidence="15">UTSW_UCB_Mm</strain>
        <tissue evidence="15">Fibroblast cell line</tissue>
    </source>
</reference>
<dbReference type="GO" id="GO:0005524">
    <property type="term" value="F:ATP binding"/>
    <property type="evidence" value="ECO:0007669"/>
    <property type="project" value="UniProtKB-UniRule"/>
</dbReference>
<dbReference type="Pfam" id="PF13959">
    <property type="entry name" value="CTE_SPB4"/>
    <property type="match status" value="1"/>
</dbReference>
<dbReference type="SMART" id="SM01178">
    <property type="entry name" value="DUF4217"/>
    <property type="match status" value="1"/>
</dbReference>
<dbReference type="InterPro" id="IPR025313">
    <property type="entry name" value="SPB4-like_CTE"/>
</dbReference>
<keyword evidence="4 9" id="KW-0067">ATP-binding</keyword>
<dbReference type="PROSITE" id="PS00039">
    <property type="entry name" value="DEAD_ATP_HELICASE"/>
    <property type="match status" value="1"/>
</dbReference>
<evidence type="ECO:0000313" key="15">
    <source>
        <dbReference type="EMBL" id="KAB0349940.1"/>
    </source>
</evidence>
<proteinExistence type="inferred from homology"/>
<evidence type="ECO:0000256" key="5">
    <source>
        <dbReference type="ARBA" id="ARBA00022884"/>
    </source>
</evidence>
<evidence type="ECO:0000256" key="4">
    <source>
        <dbReference type="ARBA" id="ARBA00022840"/>
    </source>
</evidence>
<dbReference type="InterPro" id="IPR000629">
    <property type="entry name" value="RNA-helicase_DEAD-box_CS"/>
</dbReference>
<feature type="compositionally biased region" description="Basic and acidic residues" evidence="11">
    <location>
        <begin position="696"/>
        <end position="709"/>
    </location>
</feature>